<dbReference type="SUPFAM" id="SSF160909">
    <property type="entry name" value="ATP12-like"/>
    <property type="match status" value="1"/>
</dbReference>
<proteinExistence type="inferred from homology"/>
<evidence type="ECO:0000313" key="5">
    <source>
        <dbReference type="Proteomes" id="UP000578569"/>
    </source>
</evidence>
<comment type="caution">
    <text evidence="4">The sequence shown here is derived from an EMBL/GenBank/DDBJ whole genome shotgun (WGS) entry which is preliminary data.</text>
</comment>
<dbReference type="Proteomes" id="UP000578569">
    <property type="component" value="Unassembled WGS sequence"/>
</dbReference>
<dbReference type="EMBL" id="JACICF010000001">
    <property type="protein sequence ID" value="MBB3763091.1"/>
    <property type="molecule type" value="Genomic_DNA"/>
</dbReference>
<evidence type="ECO:0000256" key="2">
    <source>
        <dbReference type="ARBA" id="ARBA00022946"/>
    </source>
</evidence>
<sequence>MKRFWKEASREPQDDGHVILLDGRKVMTPAKRELVVPTGTLADAIVEEWQSAGEKVDPAAMPMTGLANAAIDRVMPDRQAFAAGLSRFAESEMCCYRADQPDALVERQAASWDRLIDWAQARYDIHFTVTSGVMHVAQPETTLDRLASAVGSEDAFHLAGLSPLVTAGQSLLVALAVRHGELSPEEGWKASQIEEDWQIEHWGEDEEARKASEARRRDFLNGARFLSLL</sequence>
<reference evidence="4 5" key="1">
    <citation type="submission" date="2020-08" db="EMBL/GenBank/DDBJ databases">
        <title>Genomic Encyclopedia of Type Strains, Phase IV (KMG-IV): sequencing the most valuable type-strain genomes for metagenomic binning, comparative biology and taxonomic classification.</title>
        <authorList>
            <person name="Goeker M."/>
        </authorList>
    </citation>
    <scope>NUCLEOTIDE SEQUENCE [LARGE SCALE GENOMIC DNA]</scope>
    <source>
        <strain evidence="4 5">DSM 24194</strain>
    </source>
</reference>
<dbReference type="PANTHER" id="PTHR21013">
    <property type="entry name" value="ATP SYNTHASE MITOCHONDRIAL F1 COMPLEX ASSEMBLY FACTOR 2/ATP12 PROTEIN, MITOCHONDRIAL PRECURSOR"/>
    <property type="match status" value="1"/>
</dbReference>
<keyword evidence="3" id="KW-0143">Chaperone</keyword>
<evidence type="ECO:0000313" key="4">
    <source>
        <dbReference type="EMBL" id="MBB3763091.1"/>
    </source>
</evidence>
<dbReference type="Pfam" id="PF07542">
    <property type="entry name" value="ATP12"/>
    <property type="match status" value="1"/>
</dbReference>
<dbReference type="GO" id="GO:0043461">
    <property type="term" value="P:proton-transporting ATP synthase complex assembly"/>
    <property type="evidence" value="ECO:0007669"/>
    <property type="project" value="InterPro"/>
</dbReference>
<dbReference type="PANTHER" id="PTHR21013:SF10">
    <property type="entry name" value="ATP SYNTHASE MITOCHONDRIAL F1 COMPLEX ASSEMBLY FACTOR 2"/>
    <property type="match status" value="1"/>
</dbReference>
<organism evidence="4 5">
    <name type="scientific">Sphingomicrobium lutaoense</name>
    <dbReference type="NCBI Taxonomy" id="515949"/>
    <lineage>
        <taxon>Bacteria</taxon>
        <taxon>Pseudomonadati</taxon>
        <taxon>Pseudomonadota</taxon>
        <taxon>Alphaproteobacteria</taxon>
        <taxon>Sphingomonadales</taxon>
        <taxon>Sphingomonadaceae</taxon>
        <taxon>Sphingomicrobium</taxon>
    </lineage>
</organism>
<dbReference type="InterPro" id="IPR023335">
    <property type="entry name" value="ATP12_ortho_dom_sf"/>
</dbReference>
<dbReference type="Gene3D" id="3.30.2180.10">
    <property type="entry name" value="ATP12-like"/>
    <property type="match status" value="1"/>
</dbReference>
<protein>
    <submittedName>
        <fullName evidence="4">Chaperone required for assembly of F1-ATPase</fullName>
    </submittedName>
</protein>
<dbReference type="AlphaFoldDB" id="A0A839YS30"/>
<dbReference type="InterPro" id="IPR011419">
    <property type="entry name" value="ATP12_ATP_synth-F1-assembly"/>
</dbReference>
<keyword evidence="2" id="KW-0809">Transit peptide</keyword>
<dbReference type="Gene3D" id="1.10.3580.10">
    <property type="entry name" value="ATP12 ATPase"/>
    <property type="match status" value="1"/>
</dbReference>
<evidence type="ECO:0000256" key="3">
    <source>
        <dbReference type="ARBA" id="ARBA00023186"/>
    </source>
</evidence>
<gene>
    <name evidence="4" type="ORF">FHS50_000114</name>
</gene>
<evidence type="ECO:0000256" key="1">
    <source>
        <dbReference type="ARBA" id="ARBA00008231"/>
    </source>
</evidence>
<comment type="similarity">
    <text evidence="1">Belongs to the ATP12 family.</text>
</comment>
<accession>A0A839YS30</accession>
<dbReference type="RefSeq" id="WP_183932417.1">
    <property type="nucleotide sequence ID" value="NZ_JACICF010000001.1"/>
</dbReference>
<keyword evidence="5" id="KW-1185">Reference proteome</keyword>
<name>A0A839YS30_9SPHN</name>
<dbReference type="InterPro" id="IPR042272">
    <property type="entry name" value="ATP12_ATP_synth-F1-assembly_N"/>
</dbReference>